<keyword evidence="12" id="KW-0175">Coiled coil</keyword>
<reference evidence="14 15" key="1">
    <citation type="journal article" date="2014" name="Genome Announc.">
        <title>Complete Genome Sequence of Mycoplasma ovis Strain Michigan, a Hemoplasma of Sheep with Two Distinct 16S rRNA Genes.</title>
        <authorList>
            <person name="Deshuillers P.L."/>
            <person name="Santos A.P."/>
            <person name="do Nascimento N.C."/>
            <person name="Hampel J.A."/>
            <person name="Bergin I.L."/>
            <person name="Dyson M.C."/>
            <person name="Messick J.B."/>
        </authorList>
    </citation>
    <scope>NUCLEOTIDE SEQUENCE [LARGE SCALE GENOMIC DNA]</scope>
    <source>
        <strain evidence="14 15">Michigan</strain>
    </source>
</reference>
<dbReference type="PANTHER" id="PTHR11564">
    <property type="entry name" value="SIGNAL RECOGNITION PARTICLE 54K PROTEIN SRP54"/>
    <property type="match status" value="1"/>
</dbReference>
<comment type="subcellular location">
    <subcellularLocation>
        <location evidence="1">Cytoplasm</location>
    </subcellularLocation>
</comment>
<gene>
    <name evidence="14" type="ORF">OVS_00095</name>
</gene>
<keyword evidence="3" id="KW-0963">Cytoplasm</keyword>
<dbReference type="Gene3D" id="1.10.260.30">
    <property type="entry name" value="Signal recognition particle, SRP54 subunit, M-domain"/>
    <property type="match status" value="1"/>
</dbReference>
<protein>
    <recommendedName>
        <fullName evidence="10">signal-recognition-particle GTPase</fullName>
        <ecNumber evidence="10">3.6.5.4</ecNumber>
    </recommendedName>
</protein>
<evidence type="ECO:0000259" key="13">
    <source>
        <dbReference type="PROSITE" id="PS00300"/>
    </source>
</evidence>
<keyword evidence="15" id="KW-1185">Reference proteome</keyword>
<evidence type="ECO:0000256" key="1">
    <source>
        <dbReference type="ARBA" id="ARBA00004496"/>
    </source>
</evidence>
<keyword evidence="5" id="KW-0378">Hydrolase</keyword>
<evidence type="ECO:0000256" key="6">
    <source>
        <dbReference type="ARBA" id="ARBA00022884"/>
    </source>
</evidence>
<accession>A0ABM5NZZ3</accession>
<dbReference type="InterPro" id="IPR027417">
    <property type="entry name" value="P-loop_NTPase"/>
</dbReference>
<evidence type="ECO:0000256" key="11">
    <source>
        <dbReference type="ARBA" id="ARBA00048027"/>
    </source>
</evidence>
<dbReference type="Pfam" id="PF02881">
    <property type="entry name" value="SRP54_N"/>
    <property type="match status" value="1"/>
</dbReference>
<dbReference type="InterPro" id="IPR013822">
    <property type="entry name" value="Signal_recog_particl_SRP54_hlx"/>
</dbReference>
<dbReference type="SUPFAM" id="SSF47364">
    <property type="entry name" value="Domain of the SRP/SRP receptor G-proteins"/>
    <property type="match status" value="1"/>
</dbReference>
<dbReference type="SUPFAM" id="SSF47446">
    <property type="entry name" value="Signal peptide-binding domain"/>
    <property type="match status" value="1"/>
</dbReference>
<dbReference type="Proteomes" id="UP000018745">
    <property type="component" value="Chromosome"/>
</dbReference>
<evidence type="ECO:0000256" key="9">
    <source>
        <dbReference type="ARBA" id="ARBA00023274"/>
    </source>
</evidence>
<comment type="similarity">
    <text evidence="2">Belongs to the GTP-binding SRP family. SRP54 subfamily.</text>
</comment>
<dbReference type="PANTHER" id="PTHR11564:SF5">
    <property type="entry name" value="SIGNAL RECOGNITION PARTICLE SUBUNIT SRP54"/>
    <property type="match status" value="1"/>
</dbReference>
<dbReference type="Gene3D" id="3.40.50.300">
    <property type="entry name" value="P-loop containing nucleotide triphosphate hydrolases"/>
    <property type="match status" value="1"/>
</dbReference>
<evidence type="ECO:0000256" key="2">
    <source>
        <dbReference type="ARBA" id="ARBA00005450"/>
    </source>
</evidence>
<dbReference type="Pfam" id="PF00448">
    <property type="entry name" value="SRP54"/>
    <property type="match status" value="1"/>
</dbReference>
<dbReference type="InterPro" id="IPR042101">
    <property type="entry name" value="SRP54_N_sf"/>
</dbReference>
<organism evidence="14 15">
    <name type="scientific">Mycoplasma ovis str. Michigan</name>
    <dbReference type="NCBI Taxonomy" id="1415773"/>
    <lineage>
        <taxon>Bacteria</taxon>
        <taxon>Bacillati</taxon>
        <taxon>Mycoplasmatota</taxon>
        <taxon>Mollicutes</taxon>
        <taxon>Mycoplasmataceae</taxon>
        <taxon>Mycoplasma</taxon>
    </lineage>
</organism>
<feature type="domain" description="SRP54-type proteins GTP-binding" evidence="13">
    <location>
        <begin position="274"/>
        <end position="287"/>
    </location>
</feature>
<evidence type="ECO:0000256" key="3">
    <source>
        <dbReference type="ARBA" id="ARBA00022490"/>
    </source>
</evidence>
<keyword evidence="4" id="KW-0547">Nucleotide-binding</keyword>
<dbReference type="PROSITE" id="PS00300">
    <property type="entry name" value="SRP54"/>
    <property type="match status" value="1"/>
</dbReference>
<evidence type="ECO:0000313" key="15">
    <source>
        <dbReference type="Proteomes" id="UP000018745"/>
    </source>
</evidence>
<dbReference type="InterPro" id="IPR000897">
    <property type="entry name" value="SRP54_GTPase_dom"/>
</dbReference>
<dbReference type="InterPro" id="IPR036225">
    <property type="entry name" value="SRP/SRP_N"/>
</dbReference>
<dbReference type="EMBL" id="CP006935">
    <property type="protein sequence ID" value="AHC39784.1"/>
    <property type="molecule type" value="Genomic_DNA"/>
</dbReference>
<dbReference type="InterPro" id="IPR022941">
    <property type="entry name" value="SRP54"/>
</dbReference>
<dbReference type="SUPFAM" id="SSF52540">
    <property type="entry name" value="P-loop containing nucleoside triphosphate hydrolases"/>
    <property type="match status" value="1"/>
</dbReference>
<keyword evidence="7" id="KW-0342">GTP-binding</keyword>
<evidence type="ECO:0000256" key="12">
    <source>
        <dbReference type="SAM" id="Coils"/>
    </source>
</evidence>
<feature type="coiled-coil region" evidence="12">
    <location>
        <begin position="419"/>
        <end position="446"/>
    </location>
</feature>
<evidence type="ECO:0000256" key="10">
    <source>
        <dbReference type="ARBA" id="ARBA00035672"/>
    </source>
</evidence>
<dbReference type="InterPro" id="IPR036891">
    <property type="entry name" value="Signal_recog_part_SRP54_M_sf"/>
</dbReference>
<evidence type="ECO:0000256" key="7">
    <source>
        <dbReference type="ARBA" id="ARBA00023134"/>
    </source>
</evidence>
<evidence type="ECO:0000313" key="14">
    <source>
        <dbReference type="EMBL" id="AHC39784.1"/>
    </source>
</evidence>
<evidence type="ECO:0000256" key="4">
    <source>
        <dbReference type="ARBA" id="ARBA00022741"/>
    </source>
</evidence>
<evidence type="ECO:0000256" key="8">
    <source>
        <dbReference type="ARBA" id="ARBA00023135"/>
    </source>
</evidence>
<name>A0ABM5NZZ3_9MOLU</name>
<dbReference type="Pfam" id="PF02978">
    <property type="entry name" value="SRP_SPB"/>
    <property type="match status" value="1"/>
</dbReference>
<evidence type="ECO:0000256" key="5">
    <source>
        <dbReference type="ARBA" id="ARBA00022801"/>
    </source>
</evidence>
<dbReference type="RefSeq" id="WP_024070834.1">
    <property type="nucleotide sequence ID" value="NC_023062.1"/>
</dbReference>
<proteinExistence type="inferred from homology"/>
<keyword evidence="6" id="KW-0694">RNA-binding</keyword>
<dbReference type="InterPro" id="IPR004125">
    <property type="entry name" value="Signal_recog_particle_SRP54_M"/>
</dbReference>
<dbReference type="SMART" id="SM00962">
    <property type="entry name" value="SRP54"/>
    <property type="match status" value="1"/>
</dbReference>
<dbReference type="EC" id="3.6.5.4" evidence="10"/>
<keyword evidence="8" id="KW-0733">Signal recognition particle</keyword>
<dbReference type="Gene3D" id="1.20.120.140">
    <property type="entry name" value="Signal recognition particle SRP54, nucleotide-binding domain"/>
    <property type="match status" value="1"/>
</dbReference>
<keyword evidence="9" id="KW-0687">Ribonucleoprotein</keyword>
<sequence>MLLLSKIIQKILARKIKHNFLARVIGEKEMELIFEELKSEFIKSDVNYEVVEQFFKEIQDSIREEKRIFMGKEEVQLELYEKIRDKLINSLGVEAEPLKLRKKGRNKILLIGTNGAGKTTTVAKLAYYLKTKKNIENIETVSLDANRAAAFEQLQQLVTPFGIKSHFIKELTGSAGLQEFENQANSREVNLVLYDSGGVLPKDAEGLSYLKKLSSIVNPTETILVLDALAGQESLEIVKLFCESINVDSFIVTKSDSMSPLGAALSAHYFYKLPIKFLGEGEKIEDLVVFYPDRIVSKLLGEGDVQTLAEKIEEKEVDTNIAEKSIYKFLKGKFDLEDLIIQLREVKKLGSLGGLLKMFPMFSNMSERLMSKSSEVEEEFAKWEVLIQSMTPYEKKNPKIIKAESSRRARIVKGSGRKVEELNRLLNKWEQTKKKAQEIGKKLLNKQVDLTSLLDYFK</sequence>
<comment type="catalytic activity">
    <reaction evidence="11">
        <text>GTP + H2O = GDP + phosphate + H(+)</text>
        <dbReference type="Rhea" id="RHEA:19669"/>
        <dbReference type="ChEBI" id="CHEBI:15377"/>
        <dbReference type="ChEBI" id="CHEBI:15378"/>
        <dbReference type="ChEBI" id="CHEBI:37565"/>
        <dbReference type="ChEBI" id="CHEBI:43474"/>
        <dbReference type="ChEBI" id="CHEBI:58189"/>
        <dbReference type="EC" id="3.6.5.4"/>
    </reaction>
</comment>